<reference evidence="1" key="1">
    <citation type="journal article" date="2015" name="Nature">
        <title>Complex archaea that bridge the gap between prokaryotes and eukaryotes.</title>
        <authorList>
            <person name="Spang A."/>
            <person name="Saw J.H."/>
            <person name="Jorgensen S.L."/>
            <person name="Zaremba-Niedzwiedzka K."/>
            <person name="Martijn J."/>
            <person name="Lind A.E."/>
            <person name="van Eijk R."/>
            <person name="Schleper C."/>
            <person name="Guy L."/>
            <person name="Ettema T.J."/>
        </authorList>
    </citation>
    <scope>NUCLEOTIDE SEQUENCE</scope>
</reference>
<name>A0A0F9T0N4_9ZZZZ</name>
<dbReference type="SUPFAM" id="SSF57938">
    <property type="entry name" value="DnaJ/Hsp40 cysteine-rich domain"/>
    <property type="match status" value="1"/>
</dbReference>
<proteinExistence type="predicted"/>
<organism evidence="1">
    <name type="scientific">marine sediment metagenome</name>
    <dbReference type="NCBI Taxonomy" id="412755"/>
    <lineage>
        <taxon>unclassified sequences</taxon>
        <taxon>metagenomes</taxon>
        <taxon>ecological metagenomes</taxon>
    </lineage>
</organism>
<evidence type="ECO:0000313" key="1">
    <source>
        <dbReference type="EMBL" id="KKN35038.1"/>
    </source>
</evidence>
<comment type="caution">
    <text evidence="1">The sequence shown here is derived from an EMBL/GenBank/DDBJ whole genome shotgun (WGS) entry which is preliminary data.</text>
</comment>
<gene>
    <name evidence="1" type="ORF">LCGC14_0787870</name>
</gene>
<dbReference type="InterPro" id="IPR036410">
    <property type="entry name" value="HSP_DnaJ_Cys-rich_dom_sf"/>
</dbReference>
<sequence length="177" mass="19565">MGDKLTPEEIELVYVNNDHYLTVEKMPDDTPEGSNHWKCYIPSVITRKLGLVPKDRERYILTIGAKAQDVSPDCIDGKVFNQAHPSELDTCLTCEGTGIYSETGRGSDGFEKCPICGGEGRLLQYADGQGEEVGCDYCEGTGRKKTEGEIRAEGRNRLLGRSRRSCGSLGTVRNRRT</sequence>
<protein>
    <recommendedName>
        <fullName evidence="2">CR-type domain-containing protein</fullName>
    </recommendedName>
</protein>
<dbReference type="AlphaFoldDB" id="A0A0F9T0N4"/>
<dbReference type="EMBL" id="LAZR01002068">
    <property type="protein sequence ID" value="KKN35038.1"/>
    <property type="molecule type" value="Genomic_DNA"/>
</dbReference>
<accession>A0A0F9T0N4</accession>
<evidence type="ECO:0008006" key="2">
    <source>
        <dbReference type="Google" id="ProtNLM"/>
    </source>
</evidence>